<evidence type="ECO:0000259" key="1">
    <source>
        <dbReference type="Pfam" id="PF13723"/>
    </source>
</evidence>
<dbReference type="InterPro" id="IPR014030">
    <property type="entry name" value="Ketoacyl_synth_N"/>
</dbReference>
<dbReference type="Pfam" id="PF13723">
    <property type="entry name" value="Ketoacyl-synt_2"/>
    <property type="match status" value="1"/>
</dbReference>
<name>A0A272EWU4_9RHOO</name>
<keyword evidence="5" id="KW-1185">Reference proteome</keyword>
<feature type="domain" description="Beta-ketoacyl synthase-like N-terminal" evidence="1">
    <location>
        <begin position="33"/>
        <end position="198"/>
    </location>
</feature>
<evidence type="ECO:0000313" key="4">
    <source>
        <dbReference type="Proteomes" id="UP000216107"/>
    </source>
</evidence>
<dbReference type="RefSeq" id="WP_095523735.1">
    <property type="nucleotide sequence ID" value="NZ_MDUX01000010.1"/>
</dbReference>
<dbReference type="OrthoDB" id="9798676at2"/>
<dbReference type="EMBL" id="NMRN01000006">
    <property type="protein sequence ID" value="PAS94588.1"/>
    <property type="molecule type" value="Genomic_DNA"/>
</dbReference>
<organism evidence="3 4">
    <name type="scientific">Candidatus Dactylopiibacterium carminicum</name>
    <dbReference type="NCBI Taxonomy" id="857335"/>
    <lineage>
        <taxon>Bacteria</taxon>
        <taxon>Pseudomonadati</taxon>
        <taxon>Pseudomonadota</taxon>
        <taxon>Betaproteobacteria</taxon>
        <taxon>Rhodocyclales</taxon>
        <taxon>Rhodocyclaceae</taxon>
        <taxon>Candidatus Dactylopiibacterium</taxon>
    </lineage>
</organism>
<accession>A0A272EWU4</accession>
<dbReference type="Proteomes" id="UP000623509">
    <property type="component" value="Unassembled WGS sequence"/>
</dbReference>
<reference evidence="3 4" key="2">
    <citation type="submission" date="2017-07" db="EMBL/GenBank/DDBJ databases">
        <title>Candidatus Dactylopiibacterium carminicum, a nitrogen-fixing symbiont of the cochineal insect Dactylopius coccus and Dactylopius opuntiae (Hemiptera: Coccoidea: Dactylopiidae).</title>
        <authorList>
            <person name="Vera A."/>
        </authorList>
    </citation>
    <scope>NUCLEOTIDE SEQUENCE [LARGE SCALE GENOMIC DNA]</scope>
    <source>
        <strain evidence="3 4">NFDCM</strain>
    </source>
</reference>
<dbReference type="SUPFAM" id="SSF53901">
    <property type="entry name" value="Thiolase-like"/>
    <property type="match status" value="1"/>
</dbReference>
<dbReference type="Proteomes" id="UP000216107">
    <property type="component" value="Unassembled WGS sequence"/>
</dbReference>
<protein>
    <submittedName>
        <fullName evidence="3">3-oxoacyl-ACP synthase</fullName>
    </submittedName>
</protein>
<dbReference type="GO" id="GO:0016746">
    <property type="term" value="F:acyltransferase activity"/>
    <property type="evidence" value="ECO:0007669"/>
    <property type="project" value="InterPro"/>
</dbReference>
<gene>
    <name evidence="2" type="ORF">BGI27_04585</name>
    <name evidence="3" type="ORF">CGU29_03410</name>
</gene>
<reference evidence="2 5" key="1">
    <citation type="submission" date="2016-08" db="EMBL/GenBank/DDBJ databases">
        <title>Candidatus Dactylopiibacterium carminicum genome sequence.</title>
        <authorList>
            <person name="Ramirez-Puebla S.T."/>
            <person name="Ormeno-Orrillo E."/>
            <person name="Vera-Ponce De Leon A."/>
            <person name="Luis L."/>
            <person name="Sanchez-Flores A."/>
            <person name="Monica R."/>
            <person name="Martinez-Romero E."/>
        </authorList>
    </citation>
    <scope>NUCLEOTIDE SEQUENCE [LARGE SCALE GENOMIC DNA]</scope>
    <source>
        <strain evidence="2">END1</strain>
    </source>
</reference>
<dbReference type="Gene3D" id="3.40.47.10">
    <property type="match status" value="1"/>
</dbReference>
<proteinExistence type="predicted"/>
<dbReference type="EMBL" id="MDUX01000010">
    <property type="protein sequence ID" value="KAF7600022.1"/>
    <property type="molecule type" value="Genomic_DNA"/>
</dbReference>
<evidence type="ECO:0000313" key="2">
    <source>
        <dbReference type="EMBL" id="KAF7600022.1"/>
    </source>
</evidence>
<sequence length="264" mass="27798">MSQLQVCVSAVRLYGPGLNGWLQARATLADDAPFAPGELALPPAQALPPAERRRVGLPVKLSMAIGFDAVSQAGADASQLANVFSSTGGDCDNCHAILETLATDDRAVSPTRFHNSVHNAPSGYWSIATHCMAPSTSLCAYDATFAAGLLEAASQVATNGRPCLLLAYDTAYPQPLYACRPIPHAFGVALLFTAQPAATHFARLTLSLGQDAPDPLADTGLENLRRSVPAARALPLLQRLARSEQGRCVIDYFDDLSLAIEVAA</sequence>
<comment type="caution">
    <text evidence="3">The sequence shown here is derived from an EMBL/GenBank/DDBJ whole genome shotgun (WGS) entry which is preliminary data.</text>
</comment>
<dbReference type="AlphaFoldDB" id="A0A272EWU4"/>
<evidence type="ECO:0000313" key="3">
    <source>
        <dbReference type="EMBL" id="PAS94588.1"/>
    </source>
</evidence>
<dbReference type="InterPro" id="IPR016039">
    <property type="entry name" value="Thiolase-like"/>
</dbReference>
<evidence type="ECO:0000313" key="5">
    <source>
        <dbReference type="Proteomes" id="UP000623509"/>
    </source>
</evidence>